<keyword evidence="1" id="KW-0472">Membrane</keyword>
<proteinExistence type="predicted"/>
<keyword evidence="1" id="KW-0812">Transmembrane</keyword>
<organism evidence="2 3">
    <name type="scientific">Vibrio phage F23s2</name>
    <dbReference type="NCBI Taxonomy" id="2930328"/>
    <lineage>
        <taxon>Viruses</taxon>
        <taxon>Duplodnaviria</taxon>
        <taxon>Heunggongvirae</taxon>
        <taxon>Uroviricota</taxon>
        <taxon>Caudoviricetes</taxon>
        <taxon>Autographivirales</taxon>
        <taxon>Autoscriptoviridae</taxon>
        <taxon>Maculvirus</taxon>
        <taxon>Maculvirus F23s2</taxon>
    </lineage>
</organism>
<feature type="transmembrane region" description="Helical" evidence="1">
    <location>
        <begin position="21"/>
        <end position="44"/>
    </location>
</feature>
<evidence type="ECO:0000256" key="1">
    <source>
        <dbReference type="SAM" id="Phobius"/>
    </source>
</evidence>
<name>A0AAE9KR54_9CAUD</name>
<evidence type="ECO:0000313" key="2">
    <source>
        <dbReference type="EMBL" id="UPT53633.1"/>
    </source>
</evidence>
<protein>
    <submittedName>
        <fullName evidence="2">Uncharacterized protein</fullName>
    </submittedName>
</protein>
<reference evidence="2 3" key="1">
    <citation type="submission" date="2022-03" db="EMBL/GenBank/DDBJ databases">
        <authorList>
            <person name="Xia H."/>
            <person name="Zhou M."/>
            <person name="Wang X.H."/>
        </authorList>
    </citation>
    <scope>NUCLEOTIDE SEQUENCE [LARGE SCALE GENOMIC DNA]</scope>
</reference>
<accession>A0AAE9KR54</accession>
<feature type="transmembrane region" description="Helical" evidence="1">
    <location>
        <begin position="50"/>
        <end position="71"/>
    </location>
</feature>
<keyword evidence="1" id="KW-1133">Transmembrane helix</keyword>
<evidence type="ECO:0000313" key="3">
    <source>
        <dbReference type="Proteomes" id="UP000830624"/>
    </source>
</evidence>
<feature type="transmembrane region" description="Helical" evidence="1">
    <location>
        <begin position="91"/>
        <end position="115"/>
    </location>
</feature>
<keyword evidence="3" id="KW-1185">Reference proteome</keyword>
<sequence>MFKWLKKKFNELVNKYKDTNVGVAFKRFLAVPLLAVFGYDIYVMANSPSFAHFMGISIDLVLMMWWVEWLLDGDKTVLDLDVFTKHWFGRLLLVLLFLVALPAILILAVVTWFILEFIPEVSRDFKLTVREMWDFIKTGNH</sequence>
<dbReference type="EMBL" id="ON080941">
    <property type="protein sequence ID" value="UPT53633.1"/>
    <property type="molecule type" value="Genomic_DNA"/>
</dbReference>
<dbReference type="Proteomes" id="UP000830624">
    <property type="component" value="Segment"/>
</dbReference>